<accession>A0A6L5XUR1</accession>
<proteinExistence type="predicted"/>
<dbReference type="GO" id="GO:0003824">
    <property type="term" value="F:catalytic activity"/>
    <property type="evidence" value="ECO:0007669"/>
    <property type="project" value="InterPro"/>
</dbReference>
<keyword evidence="2" id="KW-1185">Reference proteome</keyword>
<dbReference type="SFLD" id="SFLDS00029">
    <property type="entry name" value="Radical_SAM"/>
    <property type="match status" value="1"/>
</dbReference>
<dbReference type="Proteomes" id="UP000482209">
    <property type="component" value="Unassembled WGS sequence"/>
</dbReference>
<evidence type="ECO:0000313" key="1">
    <source>
        <dbReference type="EMBL" id="MSS62555.1"/>
    </source>
</evidence>
<reference evidence="1 2" key="1">
    <citation type="submission" date="2019-08" db="EMBL/GenBank/DDBJ databases">
        <title>In-depth cultivation of the pig gut microbiome towards novel bacterial diversity and tailored functional studies.</title>
        <authorList>
            <person name="Wylensek D."/>
            <person name="Hitch T.C.A."/>
            <person name="Clavel T."/>
        </authorList>
    </citation>
    <scope>NUCLEOTIDE SEQUENCE [LARGE SCALE GENOMIC DNA]</scope>
    <source>
        <strain evidence="1 2">WCA-693-APC-MOT-I</strain>
    </source>
</reference>
<dbReference type="InterPro" id="IPR007197">
    <property type="entry name" value="rSAM"/>
</dbReference>
<comment type="caution">
    <text evidence="1">The sequence shown here is derived from an EMBL/GenBank/DDBJ whole genome shotgun (WGS) entry which is preliminary data.</text>
</comment>
<organism evidence="1 2">
    <name type="scientific">Velocimicrobium porci</name>
    <dbReference type="NCBI Taxonomy" id="2606634"/>
    <lineage>
        <taxon>Bacteria</taxon>
        <taxon>Bacillati</taxon>
        <taxon>Bacillota</taxon>
        <taxon>Clostridia</taxon>
        <taxon>Lachnospirales</taxon>
        <taxon>Lachnospiraceae</taxon>
        <taxon>Velocimicrobium</taxon>
    </lineage>
</organism>
<protein>
    <submittedName>
        <fullName evidence="1">Radical SAM protein</fullName>
    </submittedName>
</protein>
<dbReference type="EMBL" id="VUMT01000001">
    <property type="protein sequence ID" value="MSS62555.1"/>
    <property type="molecule type" value="Genomic_DNA"/>
</dbReference>
<name>A0A6L5XUR1_9FIRM</name>
<sequence length="242" mass="28349">MGDSFDPIRYSVIEKKNPREIVMLRGSGCKWRKCRFCDYHLDFSKDEKSNYDLNKEVLSHVTGLYHRLEVINSGSFIDLDKETIHLIKEICLTKQIHILHFECHWIHRNEIKAIREEFKKANIQTIVKSGIETFDYNFRENIFRKGIDEKSPEVIANYFDEVCLLQGVEGQTLESMKKDIKIGLSYFNRVCVNIMVENGMPVKPDKQLIEDFVKEIYPIYKNDDRVDILLENTDFGVGGSNE</sequence>
<dbReference type="AlphaFoldDB" id="A0A6L5XUR1"/>
<evidence type="ECO:0000313" key="2">
    <source>
        <dbReference type="Proteomes" id="UP000482209"/>
    </source>
</evidence>
<dbReference type="RefSeq" id="WP_154516153.1">
    <property type="nucleotide sequence ID" value="NZ_VUMT01000001.1"/>
</dbReference>
<gene>
    <name evidence="1" type="ORF">FYJ58_01425</name>
</gene>
<dbReference type="GO" id="GO:0051536">
    <property type="term" value="F:iron-sulfur cluster binding"/>
    <property type="evidence" value="ECO:0007669"/>
    <property type="project" value="InterPro"/>
</dbReference>